<reference evidence="2 3" key="1">
    <citation type="journal article" date="2014" name="Genome Announc.">
        <title>Trypanosoma cruzi Clone Dm28c Draft Genome Sequence.</title>
        <authorList>
            <person name="Grisard E.C."/>
            <person name="Teixeira S.M."/>
            <person name="de Almeida L.G."/>
            <person name="Stoco P.H."/>
            <person name="Gerber A.L."/>
            <person name="Talavera-Lopez C."/>
            <person name="Lima O.C."/>
            <person name="Andersson B."/>
            <person name="de Vasconcelos A.T."/>
        </authorList>
    </citation>
    <scope>NUCLEOTIDE SEQUENCE [LARGE SCALE GENOMIC DNA]</scope>
    <source>
        <strain evidence="2 3">Dm28c</strain>
    </source>
</reference>
<organism evidence="2 3">
    <name type="scientific">Trypanosoma cruzi Dm28c</name>
    <dbReference type="NCBI Taxonomy" id="1416333"/>
    <lineage>
        <taxon>Eukaryota</taxon>
        <taxon>Discoba</taxon>
        <taxon>Euglenozoa</taxon>
        <taxon>Kinetoplastea</taxon>
        <taxon>Metakinetoplastina</taxon>
        <taxon>Trypanosomatida</taxon>
        <taxon>Trypanosomatidae</taxon>
        <taxon>Trypanosoma</taxon>
        <taxon>Schizotrypanum</taxon>
    </lineage>
</organism>
<dbReference type="VEuPathDB" id="TriTrypDB:TCDM_11358"/>
<evidence type="ECO:0000256" key="1">
    <source>
        <dbReference type="SAM" id="MobiDB-lite"/>
    </source>
</evidence>
<comment type="caution">
    <text evidence="2">The sequence shown here is derived from an EMBL/GenBank/DDBJ whole genome shotgun (WGS) entry which is preliminary data.</text>
</comment>
<protein>
    <submittedName>
        <fullName evidence="2">Uncharacterized protein</fullName>
    </submittedName>
</protein>
<accession>V5B539</accession>
<dbReference type="EMBL" id="AYLP01000343">
    <property type="protein sequence ID" value="ESS61067.1"/>
    <property type="molecule type" value="Genomic_DNA"/>
</dbReference>
<dbReference type="AlphaFoldDB" id="V5B539"/>
<dbReference type="Proteomes" id="UP000017861">
    <property type="component" value="Unassembled WGS sequence"/>
</dbReference>
<feature type="region of interest" description="Disordered" evidence="1">
    <location>
        <begin position="1"/>
        <end position="20"/>
    </location>
</feature>
<name>V5B539_TRYCR</name>
<sequence length="100" mass="11409">MGALNHEIKKKNKQKAEAWDDQRTHTLIAPVKQNTHTQGEREGSPTQCNKNKTETVTVLRPCSQAGRQRCVSCKREHQRACMGVHAYIKWAHYCGPRGVR</sequence>
<proteinExistence type="predicted"/>
<evidence type="ECO:0000313" key="2">
    <source>
        <dbReference type="EMBL" id="ESS61067.1"/>
    </source>
</evidence>
<evidence type="ECO:0000313" key="3">
    <source>
        <dbReference type="Proteomes" id="UP000017861"/>
    </source>
</evidence>
<gene>
    <name evidence="2" type="ORF">TCDM_11358</name>
</gene>
<feature type="region of interest" description="Disordered" evidence="1">
    <location>
        <begin position="31"/>
        <end position="50"/>
    </location>
</feature>